<accession>A0A533Q9X3</accession>
<evidence type="ECO:0000313" key="2">
    <source>
        <dbReference type="Proteomes" id="UP000319783"/>
    </source>
</evidence>
<dbReference type="EMBL" id="SULG01000046">
    <property type="protein sequence ID" value="TLD41496.1"/>
    <property type="molecule type" value="Genomic_DNA"/>
</dbReference>
<dbReference type="AlphaFoldDB" id="A0A533Q9X3"/>
<evidence type="ECO:0000313" key="1">
    <source>
        <dbReference type="EMBL" id="TLD41496.1"/>
    </source>
</evidence>
<name>A0A533Q9X3_9BACT</name>
<proteinExistence type="predicted"/>
<protein>
    <submittedName>
        <fullName evidence="1">Uncharacterized protein</fullName>
    </submittedName>
</protein>
<dbReference type="Proteomes" id="UP000319783">
    <property type="component" value="Unassembled WGS sequence"/>
</dbReference>
<sequence length="59" mass="6781">MFKTFTSQDAIFLALMTNAHINIRHLYQAQGHTISDEQASEFVMKIYEKYLNTLGPSSK</sequence>
<reference evidence="1 2" key="1">
    <citation type="submission" date="2019-04" db="EMBL/GenBank/DDBJ databases">
        <title>Genome of a novel bacterium Candidatus Jettenia ecosi reconstructed from metagenome of an anammox bioreactor.</title>
        <authorList>
            <person name="Mardanov A.V."/>
            <person name="Beletsky A.V."/>
            <person name="Ravin N.V."/>
            <person name="Botchkova E.A."/>
            <person name="Litti Y.V."/>
            <person name="Nozhevnikova A.N."/>
        </authorList>
    </citation>
    <scope>NUCLEOTIDE SEQUENCE [LARGE SCALE GENOMIC DNA]</scope>
    <source>
        <strain evidence="1">J2</strain>
    </source>
</reference>
<organism evidence="1 2">
    <name type="scientific">Candidatus Jettenia ecosi</name>
    <dbReference type="NCBI Taxonomy" id="2494326"/>
    <lineage>
        <taxon>Bacteria</taxon>
        <taxon>Pseudomonadati</taxon>
        <taxon>Planctomycetota</taxon>
        <taxon>Candidatus Brocadiia</taxon>
        <taxon>Candidatus Brocadiales</taxon>
        <taxon>Candidatus Brocadiaceae</taxon>
        <taxon>Candidatus Jettenia</taxon>
    </lineage>
</organism>
<comment type="caution">
    <text evidence="1">The sequence shown here is derived from an EMBL/GenBank/DDBJ whole genome shotgun (WGS) entry which is preliminary data.</text>
</comment>
<gene>
    <name evidence="1" type="ORF">JETT_2243</name>
</gene>